<evidence type="ECO:0000313" key="1">
    <source>
        <dbReference type="EMBL" id="KAA6172736.1"/>
    </source>
</evidence>
<dbReference type="Proteomes" id="UP000323909">
    <property type="component" value="Unassembled WGS sequence"/>
</dbReference>
<evidence type="ECO:0000313" key="2">
    <source>
        <dbReference type="Proteomes" id="UP000323909"/>
    </source>
</evidence>
<dbReference type="EMBL" id="VWXT01000446">
    <property type="protein sequence ID" value="KAA6172736.1"/>
    <property type="molecule type" value="Genomic_DNA"/>
</dbReference>
<organism evidence="1 2">
    <name type="scientific">Pseudomonas veronii</name>
    <dbReference type="NCBI Taxonomy" id="76761"/>
    <lineage>
        <taxon>Bacteria</taxon>
        <taxon>Pseudomonadati</taxon>
        <taxon>Pseudomonadota</taxon>
        <taxon>Gammaproteobacteria</taxon>
        <taxon>Pseudomonadales</taxon>
        <taxon>Pseudomonadaceae</taxon>
        <taxon>Pseudomonas</taxon>
    </lineage>
</organism>
<comment type="caution">
    <text evidence="1">The sequence shown here is derived from an EMBL/GenBank/DDBJ whole genome shotgun (WGS) entry which is preliminary data.</text>
</comment>
<name>A0A5M8EN25_PSEVE</name>
<dbReference type="AlphaFoldDB" id="A0A5M8EN25"/>
<gene>
    <name evidence="1" type="ORF">F3K53_24565</name>
</gene>
<sequence>MKKTITAYCFASGHIDFGVSLPEGAISLAIGEEKTVRDIVSVNARLSLLDNETLFVPGVPEAASQREGITAVAHFIQQLAKSNQSGFRALGA</sequence>
<proteinExistence type="predicted"/>
<reference evidence="1 2" key="1">
    <citation type="submission" date="2019-09" db="EMBL/GenBank/DDBJ databases">
        <title>Genomic sequencing of 4 copper resistant soil isolates.</title>
        <authorList>
            <person name="Havryliuk O."/>
        </authorList>
    </citation>
    <scope>NUCLEOTIDE SEQUENCE [LARGE SCALE GENOMIC DNA]</scope>
    <source>
        <strain evidence="1 2">UKR4</strain>
    </source>
</reference>
<protein>
    <submittedName>
        <fullName evidence="1">Host nuclease inhibitor protein</fullName>
    </submittedName>
</protein>
<accession>A0A5M8EN25</accession>
<dbReference type="RefSeq" id="WP_150056229.1">
    <property type="nucleotide sequence ID" value="NZ_VWXT01000446.1"/>
</dbReference>